<feature type="compositionally biased region" description="Low complexity" evidence="1">
    <location>
        <begin position="89"/>
        <end position="108"/>
    </location>
</feature>
<accession>A0A9N9G2U8</accession>
<feature type="region of interest" description="Disordered" evidence="1">
    <location>
        <begin position="1"/>
        <end position="136"/>
    </location>
</feature>
<sequence length="255" mass="28933">MQKNNDAKLNNRPSGFGTPTPQLGQNSVTVNPPFVNQSRQPHTHPPQQLNQYTIYPQPPPPSGQNQNIQPPSSNRPHNANGQSWVINNQTQQRPPLPQQYQPPQSQPQTYDNHSRSPDRVRSPNDSSNSNNNTKYQGYNNVLATEYEEQQEYPTQEAHNINNNNNSIKEKTANTVVASQKEISTPRFATSNRGQLLLTVYIEFGDDRNHAIEVHINDEPERLAQEFCRMHNATNPDVLPALVNLMSEEKRKRLGC</sequence>
<evidence type="ECO:0000256" key="1">
    <source>
        <dbReference type="SAM" id="MobiDB-lite"/>
    </source>
</evidence>
<keyword evidence="3" id="KW-1185">Reference proteome</keyword>
<dbReference type="OrthoDB" id="2273669at2759"/>
<comment type="caution">
    <text evidence="2">The sequence shown here is derived from an EMBL/GenBank/DDBJ whole genome shotgun (WGS) entry which is preliminary data.</text>
</comment>
<reference evidence="2" key="1">
    <citation type="submission" date="2021-06" db="EMBL/GenBank/DDBJ databases">
        <authorList>
            <person name="Kallberg Y."/>
            <person name="Tangrot J."/>
            <person name="Rosling A."/>
        </authorList>
    </citation>
    <scope>NUCLEOTIDE SEQUENCE</scope>
    <source>
        <strain evidence="2">MT106</strain>
    </source>
</reference>
<dbReference type="EMBL" id="CAJVPL010001533">
    <property type="protein sequence ID" value="CAG8575914.1"/>
    <property type="molecule type" value="Genomic_DNA"/>
</dbReference>
<dbReference type="Proteomes" id="UP000789831">
    <property type="component" value="Unassembled WGS sequence"/>
</dbReference>
<feature type="compositionally biased region" description="Basic and acidic residues" evidence="1">
    <location>
        <begin position="112"/>
        <end position="122"/>
    </location>
</feature>
<gene>
    <name evidence="2" type="ORF">AGERDE_LOCUS7879</name>
</gene>
<feature type="compositionally biased region" description="Polar residues" evidence="1">
    <location>
        <begin position="77"/>
        <end position="88"/>
    </location>
</feature>
<name>A0A9N9G2U8_9GLOM</name>
<organism evidence="2 3">
    <name type="scientific">Ambispora gerdemannii</name>
    <dbReference type="NCBI Taxonomy" id="144530"/>
    <lineage>
        <taxon>Eukaryota</taxon>
        <taxon>Fungi</taxon>
        <taxon>Fungi incertae sedis</taxon>
        <taxon>Mucoromycota</taxon>
        <taxon>Glomeromycotina</taxon>
        <taxon>Glomeromycetes</taxon>
        <taxon>Archaeosporales</taxon>
        <taxon>Ambisporaceae</taxon>
        <taxon>Ambispora</taxon>
    </lineage>
</organism>
<evidence type="ECO:0000313" key="2">
    <source>
        <dbReference type="EMBL" id="CAG8575914.1"/>
    </source>
</evidence>
<feature type="compositionally biased region" description="Polar residues" evidence="1">
    <location>
        <begin position="1"/>
        <end position="54"/>
    </location>
</feature>
<evidence type="ECO:0000313" key="3">
    <source>
        <dbReference type="Proteomes" id="UP000789831"/>
    </source>
</evidence>
<feature type="compositionally biased region" description="Low complexity" evidence="1">
    <location>
        <begin position="123"/>
        <end position="132"/>
    </location>
</feature>
<dbReference type="AlphaFoldDB" id="A0A9N9G2U8"/>
<proteinExistence type="predicted"/>
<protein>
    <submittedName>
        <fullName evidence="2">3030_t:CDS:1</fullName>
    </submittedName>
</protein>
<feature type="compositionally biased region" description="Low complexity" evidence="1">
    <location>
        <begin position="63"/>
        <end position="76"/>
    </location>
</feature>